<evidence type="ECO:0000313" key="7">
    <source>
        <dbReference type="EMBL" id="MBD7908175.1"/>
    </source>
</evidence>
<dbReference type="PRINTS" id="PR00368">
    <property type="entry name" value="FADPNR"/>
</dbReference>
<organism evidence="7 8">
    <name type="scientific">Sporosarcina gallistercoris</name>
    <dbReference type="NCBI Taxonomy" id="2762245"/>
    <lineage>
        <taxon>Bacteria</taxon>
        <taxon>Bacillati</taxon>
        <taxon>Bacillota</taxon>
        <taxon>Bacilli</taxon>
        <taxon>Bacillales</taxon>
        <taxon>Caryophanaceae</taxon>
        <taxon>Sporosarcina</taxon>
    </lineage>
</organism>
<evidence type="ECO:0000256" key="3">
    <source>
        <dbReference type="ARBA" id="ARBA00022630"/>
    </source>
</evidence>
<feature type="domain" description="Pyridine nucleotide-disulphide oxidoreductase dimerisation" evidence="5">
    <location>
        <begin position="340"/>
        <end position="445"/>
    </location>
</feature>
<comment type="cofactor">
    <cofactor evidence="1">
        <name>FAD</name>
        <dbReference type="ChEBI" id="CHEBI:57692"/>
    </cofactor>
</comment>
<dbReference type="Pfam" id="PF07992">
    <property type="entry name" value="Pyr_redox_2"/>
    <property type="match status" value="1"/>
</dbReference>
<comment type="caution">
    <text evidence="7">The sequence shown here is derived from an EMBL/GenBank/DDBJ whole genome shotgun (WGS) entry which is preliminary data.</text>
</comment>
<dbReference type="SUPFAM" id="SSF55424">
    <property type="entry name" value="FAD/NAD-linked reductases, dimerisation (C-terminal) domain"/>
    <property type="match status" value="1"/>
</dbReference>
<evidence type="ECO:0000259" key="6">
    <source>
        <dbReference type="Pfam" id="PF07992"/>
    </source>
</evidence>
<dbReference type="InterPro" id="IPR036188">
    <property type="entry name" value="FAD/NAD-bd_sf"/>
</dbReference>
<dbReference type="PROSITE" id="PS51257">
    <property type="entry name" value="PROKAR_LIPOPROTEIN"/>
    <property type="match status" value="1"/>
</dbReference>
<keyword evidence="4" id="KW-0274">FAD</keyword>
<keyword evidence="8" id="KW-1185">Reference proteome</keyword>
<evidence type="ECO:0000256" key="1">
    <source>
        <dbReference type="ARBA" id="ARBA00001974"/>
    </source>
</evidence>
<dbReference type="Proteomes" id="UP000659496">
    <property type="component" value="Unassembled WGS sequence"/>
</dbReference>
<gene>
    <name evidence="7" type="ORF">H9659_07530</name>
</gene>
<accession>A0ABR8PJ34</accession>
<protein>
    <submittedName>
        <fullName evidence="7">NAD(P)/FAD-dependent oxidoreductase</fullName>
    </submittedName>
</protein>
<dbReference type="PRINTS" id="PR00411">
    <property type="entry name" value="PNDRDTASEI"/>
</dbReference>
<proteinExistence type="inferred from homology"/>
<evidence type="ECO:0000256" key="4">
    <source>
        <dbReference type="ARBA" id="ARBA00022827"/>
    </source>
</evidence>
<comment type="similarity">
    <text evidence="2">Belongs to the class-I pyridine nucleotide-disulfide oxidoreductase family.</text>
</comment>
<dbReference type="InterPro" id="IPR016156">
    <property type="entry name" value="FAD/NAD-linked_Rdtase_dimer_sf"/>
</dbReference>
<dbReference type="RefSeq" id="WP_191689321.1">
    <property type="nucleotide sequence ID" value="NZ_JACSQY010000004.1"/>
</dbReference>
<dbReference type="EMBL" id="JACSQY010000004">
    <property type="protein sequence ID" value="MBD7908175.1"/>
    <property type="molecule type" value="Genomic_DNA"/>
</dbReference>
<dbReference type="Gene3D" id="3.30.390.30">
    <property type="match status" value="1"/>
</dbReference>
<dbReference type="PANTHER" id="PTHR43014:SF5">
    <property type="entry name" value="GLUTATHIONE REDUCTASE (NADPH)"/>
    <property type="match status" value="1"/>
</dbReference>
<dbReference type="SUPFAM" id="SSF51905">
    <property type="entry name" value="FAD/NAD(P)-binding domain"/>
    <property type="match status" value="1"/>
</dbReference>
<dbReference type="Pfam" id="PF02852">
    <property type="entry name" value="Pyr_redox_dim"/>
    <property type="match status" value="1"/>
</dbReference>
<reference evidence="7 8" key="1">
    <citation type="submission" date="2020-08" db="EMBL/GenBank/DDBJ databases">
        <title>A Genomic Blueprint of the Chicken Gut Microbiome.</title>
        <authorList>
            <person name="Gilroy R."/>
            <person name="Ravi A."/>
            <person name="Getino M."/>
            <person name="Pursley I."/>
            <person name="Horton D.L."/>
            <person name="Alikhan N.-F."/>
            <person name="Baker D."/>
            <person name="Gharbi K."/>
            <person name="Hall N."/>
            <person name="Watson M."/>
            <person name="Adriaenssens E.M."/>
            <person name="Foster-Nyarko E."/>
            <person name="Jarju S."/>
            <person name="Secka A."/>
            <person name="Antonio M."/>
            <person name="Oren A."/>
            <person name="Chaudhuri R."/>
            <person name="La Ragione R.M."/>
            <person name="Hildebrand F."/>
            <person name="Pallen M.J."/>
        </authorList>
    </citation>
    <scope>NUCLEOTIDE SEQUENCE [LARGE SCALE GENOMIC DNA]</scope>
    <source>
        <strain evidence="7 8">Sa3CUA8</strain>
    </source>
</reference>
<feature type="domain" description="FAD/NAD(P)-binding" evidence="6">
    <location>
        <begin position="5"/>
        <end position="314"/>
    </location>
</feature>
<dbReference type="PIRSF" id="PIRSF000350">
    <property type="entry name" value="Mercury_reductase_MerA"/>
    <property type="match status" value="1"/>
</dbReference>
<sequence>MKKNYDVIVIGTGTAGSSTAQACKKAGWTVAIVESRTYGGTCSQRGCDPKKVLVGAAEWMDWKERMTGKGLSGDTRIDWKELMAFKKTFTESIPENTEKKFKELGIDCYHGHAKFQSKTQIRIGEDVLTGKKIVIATGAQPVKLGLKGEELMIHSDDFLDLEEMPKKILFAGGGYISMEFAHLAARAGAEVEVIHGGERPLEQFDPDLVDLLVKRSQQVGMKIHLNTRVESIEKNGKTYTVTAEKDGAKQTFTGDLVVHGLGRAPALDIDPAKGNVDLGEKGGVHVNEYLQSVSNPDVYAAGDAAETSAPPLTPISSRDSDAVIRNLLHGNSTPIEYPVVPSVAFTVPKIGSVGLTEEEARKSTQKTKVTYREISDWFTFKRTNEQAAAFKLITDAEKGTVLGAHILGGNADDLINHFSTAIRLELTFEDMKKTIFAYPTAASDIGSMLNEVD</sequence>
<evidence type="ECO:0000313" key="8">
    <source>
        <dbReference type="Proteomes" id="UP000659496"/>
    </source>
</evidence>
<keyword evidence="3" id="KW-0285">Flavoprotein</keyword>
<evidence type="ECO:0000259" key="5">
    <source>
        <dbReference type="Pfam" id="PF02852"/>
    </source>
</evidence>
<evidence type="ECO:0000256" key="2">
    <source>
        <dbReference type="ARBA" id="ARBA00007532"/>
    </source>
</evidence>
<dbReference type="PANTHER" id="PTHR43014">
    <property type="entry name" value="MERCURIC REDUCTASE"/>
    <property type="match status" value="1"/>
</dbReference>
<dbReference type="InterPro" id="IPR004099">
    <property type="entry name" value="Pyr_nucl-diS_OxRdtase_dimer"/>
</dbReference>
<dbReference type="Gene3D" id="3.50.50.60">
    <property type="entry name" value="FAD/NAD(P)-binding domain"/>
    <property type="match status" value="2"/>
</dbReference>
<dbReference type="InterPro" id="IPR023753">
    <property type="entry name" value="FAD/NAD-binding_dom"/>
</dbReference>
<name>A0ABR8PJ34_9BACL</name>
<dbReference type="InterPro" id="IPR001100">
    <property type="entry name" value="Pyr_nuc-diS_OxRdtase"/>
</dbReference>